<sequence length="329" mass="34784">MADHSDGSGGGEVIDRPENRGSSMAVEETDPTAAEPTEVEGAMLTGGGDGEQRQQQEAAGGEVPRAVEEVPRARDQAGAVGSGSRPEDTGIVAEGLPVVEGSSGGISGSGAGEDDTGPSQTPPRDSAKGKGAAIEEEHIEEVQIEEVQITEVNPVEIREQNIAFRPPAGAATSSRHVPVTYDDIAEHTPDEILARVLEQHPEIGEYVLKAKEDRAKAVEAAEAAARAEREAEGERAGEGLAADVAAEEAEAEEALGPRVSAVAEAGAMERPEFSEETYTLPRPHFFVPLGFAGYRPPQQTDYDPELILRDLGVHIANTWAEVYLFMLFT</sequence>
<protein>
    <submittedName>
        <fullName evidence="1">Uncharacterized protein</fullName>
    </submittedName>
</protein>
<dbReference type="EMBL" id="CM046388">
    <property type="protein sequence ID" value="KAI8571759.1"/>
    <property type="molecule type" value="Genomic_DNA"/>
</dbReference>
<evidence type="ECO:0000313" key="1">
    <source>
        <dbReference type="EMBL" id="KAI8571759.1"/>
    </source>
</evidence>
<reference evidence="1" key="1">
    <citation type="submission" date="2022-02" db="EMBL/GenBank/DDBJ databases">
        <title>Plant Genome Project.</title>
        <authorList>
            <person name="Zhang R.-G."/>
        </authorList>
    </citation>
    <scope>NUCLEOTIDE SEQUENCE</scope>
    <source>
        <strain evidence="1">AT1</strain>
    </source>
</reference>
<dbReference type="Proteomes" id="UP001062846">
    <property type="component" value="Chromosome 1"/>
</dbReference>
<name>A0ACC0Q2R9_RHOML</name>
<organism evidence="1 2">
    <name type="scientific">Rhododendron molle</name>
    <name type="common">Chinese azalea</name>
    <name type="synonym">Azalea mollis</name>
    <dbReference type="NCBI Taxonomy" id="49168"/>
    <lineage>
        <taxon>Eukaryota</taxon>
        <taxon>Viridiplantae</taxon>
        <taxon>Streptophyta</taxon>
        <taxon>Embryophyta</taxon>
        <taxon>Tracheophyta</taxon>
        <taxon>Spermatophyta</taxon>
        <taxon>Magnoliopsida</taxon>
        <taxon>eudicotyledons</taxon>
        <taxon>Gunneridae</taxon>
        <taxon>Pentapetalae</taxon>
        <taxon>asterids</taxon>
        <taxon>Ericales</taxon>
        <taxon>Ericaceae</taxon>
        <taxon>Ericoideae</taxon>
        <taxon>Rhodoreae</taxon>
        <taxon>Rhododendron</taxon>
    </lineage>
</organism>
<keyword evidence="2" id="KW-1185">Reference proteome</keyword>
<proteinExistence type="predicted"/>
<gene>
    <name evidence="1" type="ORF">RHMOL_Rhmol01G0143800</name>
</gene>
<accession>A0ACC0Q2R9</accession>
<comment type="caution">
    <text evidence="1">The sequence shown here is derived from an EMBL/GenBank/DDBJ whole genome shotgun (WGS) entry which is preliminary data.</text>
</comment>
<evidence type="ECO:0000313" key="2">
    <source>
        <dbReference type="Proteomes" id="UP001062846"/>
    </source>
</evidence>